<keyword evidence="4 5" id="KW-0378">Hydrolase</keyword>
<comment type="function">
    <text evidence="5">Could be a nuclease involved in processing of the 5'-end of pre-16S rRNA.</text>
</comment>
<dbReference type="PANTHER" id="PTHR33317:SF4">
    <property type="entry name" value="POLYNUCLEOTIDYL TRANSFERASE, RIBONUCLEASE H-LIKE SUPERFAMILY PROTEIN"/>
    <property type="match status" value="1"/>
</dbReference>
<dbReference type="EMBL" id="NRHC01000014">
    <property type="protein sequence ID" value="RIY34248.1"/>
    <property type="molecule type" value="Genomic_DNA"/>
</dbReference>
<evidence type="ECO:0000256" key="2">
    <source>
        <dbReference type="ARBA" id="ARBA00022517"/>
    </source>
</evidence>
<comment type="subcellular location">
    <subcellularLocation>
        <location evidence="5">Cytoplasm</location>
    </subcellularLocation>
</comment>
<dbReference type="InterPro" id="IPR006641">
    <property type="entry name" value="YqgF/RNaseH-like_dom"/>
</dbReference>
<feature type="domain" description="YqgF/RNase H-like" evidence="6">
    <location>
        <begin position="2"/>
        <end position="102"/>
    </location>
</feature>
<dbReference type="PANTHER" id="PTHR33317">
    <property type="entry name" value="POLYNUCLEOTIDYL TRANSFERASE, RIBONUCLEASE H-LIKE SUPERFAMILY PROTEIN"/>
    <property type="match status" value="1"/>
</dbReference>
<protein>
    <recommendedName>
        <fullName evidence="5">Putative pre-16S rRNA nuclease</fullName>
        <ecNumber evidence="5">3.1.-.-</ecNumber>
    </recommendedName>
</protein>
<dbReference type="GO" id="GO:0000967">
    <property type="term" value="P:rRNA 5'-end processing"/>
    <property type="evidence" value="ECO:0007669"/>
    <property type="project" value="UniProtKB-UniRule"/>
</dbReference>
<dbReference type="Pfam" id="PF03652">
    <property type="entry name" value="RuvX"/>
    <property type="match status" value="1"/>
</dbReference>
<dbReference type="NCBIfam" id="TIGR00250">
    <property type="entry name" value="RNAse_H_YqgF"/>
    <property type="match status" value="1"/>
</dbReference>
<dbReference type="RefSeq" id="WP_119524447.1">
    <property type="nucleotide sequence ID" value="NZ_NRHC01000014.1"/>
</dbReference>
<dbReference type="SMART" id="SM00732">
    <property type="entry name" value="YqgFc"/>
    <property type="match status" value="1"/>
</dbReference>
<proteinExistence type="inferred from homology"/>
<comment type="caution">
    <text evidence="7">The sequence shown here is derived from an EMBL/GenBank/DDBJ whole genome shotgun (WGS) entry which is preliminary data.</text>
</comment>
<keyword evidence="3 5" id="KW-0540">Nuclease</keyword>
<dbReference type="Gene3D" id="3.30.420.140">
    <property type="entry name" value="YqgF/RNase H-like domain"/>
    <property type="match status" value="1"/>
</dbReference>
<keyword evidence="2 5" id="KW-0690">Ribosome biogenesis</keyword>
<evidence type="ECO:0000313" key="8">
    <source>
        <dbReference type="Proteomes" id="UP000265691"/>
    </source>
</evidence>
<dbReference type="AlphaFoldDB" id="A0A3A1YAN6"/>
<dbReference type="Proteomes" id="UP000265691">
    <property type="component" value="Unassembled WGS sequence"/>
</dbReference>
<evidence type="ECO:0000256" key="1">
    <source>
        <dbReference type="ARBA" id="ARBA00022490"/>
    </source>
</evidence>
<keyword evidence="1 5" id="KW-0963">Cytoplasm</keyword>
<organism evidence="7 8">
    <name type="scientific">Psittacicella hinzii</name>
    <dbReference type="NCBI Taxonomy" id="2028575"/>
    <lineage>
        <taxon>Bacteria</taxon>
        <taxon>Pseudomonadati</taxon>
        <taxon>Pseudomonadota</taxon>
        <taxon>Gammaproteobacteria</taxon>
        <taxon>Pasteurellales</taxon>
        <taxon>Psittacicellaceae</taxon>
        <taxon>Psittacicella</taxon>
    </lineage>
</organism>
<dbReference type="GO" id="GO:0016788">
    <property type="term" value="F:hydrolase activity, acting on ester bonds"/>
    <property type="evidence" value="ECO:0007669"/>
    <property type="project" value="UniProtKB-UniRule"/>
</dbReference>
<dbReference type="InterPro" id="IPR012337">
    <property type="entry name" value="RNaseH-like_sf"/>
</dbReference>
<dbReference type="GO" id="GO:0005829">
    <property type="term" value="C:cytosol"/>
    <property type="evidence" value="ECO:0007669"/>
    <property type="project" value="TreeGrafter"/>
</dbReference>
<dbReference type="InterPro" id="IPR037027">
    <property type="entry name" value="YqgF/RNaseH-like_dom_sf"/>
</dbReference>
<dbReference type="EC" id="3.1.-.-" evidence="5"/>
<dbReference type="SUPFAM" id="SSF53098">
    <property type="entry name" value="Ribonuclease H-like"/>
    <property type="match status" value="1"/>
</dbReference>
<dbReference type="HAMAP" id="MF_00651">
    <property type="entry name" value="Nuclease_YqgF"/>
    <property type="match status" value="1"/>
</dbReference>
<comment type="similarity">
    <text evidence="5">Belongs to the YqgF HJR family.</text>
</comment>
<dbReference type="OrthoDB" id="9796140at2"/>
<evidence type="ECO:0000313" key="7">
    <source>
        <dbReference type="EMBL" id="RIY34248.1"/>
    </source>
</evidence>
<accession>A0A3A1YAN6</accession>
<evidence type="ECO:0000256" key="3">
    <source>
        <dbReference type="ARBA" id="ARBA00022722"/>
    </source>
</evidence>
<sequence>MAYYLGVDYGTGNTGIAIGQDVTYTAQPLTHVSMSKGKVDHAGFDKLVKEWQPKAVVVGLPRNQDGSLTNVAPKVIAFAKWVHKIFTIPVYFIDERNTTTSAKEFIFDKYAYKGLQKNKVDAISAALILQAYFDGEEFIEYDPEQEIV</sequence>
<dbReference type="InterPro" id="IPR005227">
    <property type="entry name" value="YqgF"/>
</dbReference>
<dbReference type="GO" id="GO:0004518">
    <property type="term" value="F:nuclease activity"/>
    <property type="evidence" value="ECO:0007669"/>
    <property type="project" value="UniProtKB-KW"/>
</dbReference>
<evidence type="ECO:0000259" key="6">
    <source>
        <dbReference type="SMART" id="SM00732"/>
    </source>
</evidence>
<reference evidence="7 8" key="1">
    <citation type="submission" date="2017-08" db="EMBL/GenBank/DDBJ databases">
        <title>Reclassification of Bisgaard taxon 37 and 44.</title>
        <authorList>
            <person name="Christensen H."/>
        </authorList>
    </citation>
    <scope>NUCLEOTIDE SEQUENCE [LARGE SCALE GENOMIC DNA]</scope>
    <source>
        <strain evidence="7 8">B96_3</strain>
    </source>
</reference>
<evidence type="ECO:0000256" key="5">
    <source>
        <dbReference type="HAMAP-Rule" id="MF_00651"/>
    </source>
</evidence>
<gene>
    <name evidence="7" type="ORF">CKF54_01100</name>
</gene>
<dbReference type="CDD" id="cd16964">
    <property type="entry name" value="YqgF"/>
    <property type="match status" value="1"/>
</dbReference>
<keyword evidence="8" id="KW-1185">Reference proteome</keyword>
<evidence type="ECO:0000256" key="4">
    <source>
        <dbReference type="ARBA" id="ARBA00022801"/>
    </source>
</evidence>
<name>A0A3A1YAN6_9GAMM</name>